<feature type="transmembrane region" description="Helical" evidence="2">
    <location>
        <begin position="435"/>
        <end position="460"/>
    </location>
</feature>
<dbReference type="EMBL" id="VCEA01007908">
    <property type="protein sequence ID" value="KAB0337650.1"/>
    <property type="molecule type" value="Genomic_DNA"/>
</dbReference>
<protein>
    <submittedName>
        <fullName evidence="4">Uncharacterized protein</fullName>
    </submittedName>
</protein>
<dbReference type="PANTHER" id="PTHR10424:SF73">
    <property type="entry name" value="ENDOGENOUS RETROVIRUS GROUP FC1 ENV POLYPROTEIN-RELATED"/>
    <property type="match status" value="1"/>
</dbReference>
<dbReference type="EMBL" id="VCEA01007907">
    <property type="protein sequence ID" value="KAB0337651.1"/>
    <property type="molecule type" value="Genomic_DNA"/>
</dbReference>
<evidence type="ECO:0000256" key="2">
    <source>
        <dbReference type="SAM" id="Phobius"/>
    </source>
</evidence>
<evidence type="ECO:0000313" key="4">
    <source>
        <dbReference type="EMBL" id="KAB0337650.1"/>
    </source>
</evidence>
<keyword evidence="2" id="KW-0472">Membrane</keyword>
<keyword evidence="6" id="KW-1185">Reference proteome</keyword>
<reference evidence="4 6" key="1">
    <citation type="submission" date="2019-06" db="EMBL/GenBank/DDBJ databases">
        <title>Discovery of a novel chromosome fission-fusion reversal in muntjac.</title>
        <authorList>
            <person name="Mudd A.B."/>
            <person name="Bredeson J.V."/>
            <person name="Baum R."/>
            <person name="Hockemeyer D."/>
            <person name="Rokhsar D.S."/>
        </authorList>
    </citation>
    <scope>NUCLEOTIDE SEQUENCE [LARGE SCALE GENOMIC DNA]</scope>
    <source>
        <strain evidence="4">UTSW_UCB_Mm</strain>
        <tissue evidence="4">Fibroblast cell line</tissue>
    </source>
</reference>
<dbReference type="InterPro" id="IPR018154">
    <property type="entry name" value="TLV/ENV_coat_polyprotein"/>
</dbReference>
<evidence type="ECO:0000256" key="3">
    <source>
        <dbReference type="SAM" id="SignalP"/>
    </source>
</evidence>
<name>A0A5N3UM04_MUNMU</name>
<dbReference type="Proteomes" id="UP000326458">
    <property type="component" value="Unassembled WGS sequence"/>
</dbReference>
<evidence type="ECO:0000256" key="1">
    <source>
        <dbReference type="ARBA" id="ARBA00023157"/>
    </source>
</evidence>
<dbReference type="AlphaFoldDB" id="A0A5N3UM04"/>
<sequence>MTPLLLILAALPSLLATPCPCSDIYSYVHSSCYNTAPKPCTMNLGGGKSKSLLTVKVQKRGSFVSTCHKPNGKNICFYPITHWGYSDGGGVLDQNREKKQKQVIKNIISQLQATPEPYKCLDLLSQLRPLLKPPSGNQHLTRLLNSSFQFFQYTQHTSQCWICMSLSLSPHIAIPLPSTWLSQGNYTSPSQQKTTQLIGPVSDNVLLSASSNLTCIDYSSPNYTGLTNSTPSFCSTWVLWNSTNNCTNPGIFILCGTYAYSCLPLDPPGPCILVFLTPGLTFLKEEEIEQIVYPQEKLSHRKRRAVIAPLLIGTGIAAALGTRIGGISTSAHFYYKLSQELNEDTEQVVESFVSIQKQINSLASVALQNRRALDLLTAEKGGTCLFLGEDCCYFINETGIVQGRVKELRDRIERRRKELQNLYIPQNLFQQILPWLLPFLGPLVLIILFLLFGPCLFNLFQRFLQERIRAISRDQVKTILLLESLTSSSEKEDHGP</sequence>
<evidence type="ECO:0000313" key="5">
    <source>
        <dbReference type="EMBL" id="KAB0337651.1"/>
    </source>
</evidence>
<keyword evidence="3" id="KW-0732">Signal</keyword>
<keyword evidence="2" id="KW-0812">Transmembrane</keyword>
<dbReference type="SUPFAM" id="SSF58069">
    <property type="entry name" value="Virus ectodomain"/>
    <property type="match status" value="1"/>
</dbReference>
<accession>A0A5N3UM04</accession>
<gene>
    <name evidence="5" type="ORF">FD754_025064</name>
    <name evidence="4" type="ORF">FD754_025065</name>
</gene>
<dbReference type="Gene3D" id="1.10.287.210">
    <property type="match status" value="1"/>
</dbReference>
<keyword evidence="1" id="KW-1015">Disulfide bond</keyword>
<comment type="caution">
    <text evidence="4">The sequence shown here is derived from an EMBL/GenBank/DDBJ whole genome shotgun (WGS) entry which is preliminary data.</text>
</comment>
<proteinExistence type="predicted"/>
<feature type="signal peptide" evidence="3">
    <location>
        <begin position="1"/>
        <end position="16"/>
    </location>
</feature>
<evidence type="ECO:0000313" key="6">
    <source>
        <dbReference type="Proteomes" id="UP000326458"/>
    </source>
</evidence>
<feature type="chain" id="PRO_5044622243" evidence="3">
    <location>
        <begin position="17"/>
        <end position="496"/>
    </location>
</feature>
<dbReference type="CDD" id="cd09851">
    <property type="entry name" value="HTLV-1-like_HR1-HR2"/>
    <property type="match status" value="1"/>
</dbReference>
<dbReference type="Pfam" id="PF00429">
    <property type="entry name" value="TLV_coat"/>
    <property type="match status" value="1"/>
</dbReference>
<organism evidence="4 6">
    <name type="scientific">Muntiacus muntjak</name>
    <name type="common">Barking deer</name>
    <name type="synonym">Indian muntjac</name>
    <dbReference type="NCBI Taxonomy" id="9888"/>
    <lineage>
        <taxon>Eukaryota</taxon>
        <taxon>Metazoa</taxon>
        <taxon>Chordata</taxon>
        <taxon>Craniata</taxon>
        <taxon>Vertebrata</taxon>
        <taxon>Euteleostomi</taxon>
        <taxon>Mammalia</taxon>
        <taxon>Eutheria</taxon>
        <taxon>Laurasiatheria</taxon>
        <taxon>Artiodactyla</taxon>
        <taxon>Ruminantia</taxon>
        <taxon>Pecora</taxon>
        <taxon>Cervidae</taxon>
        <taxon>Muntiacinae</taxon>
        <taxon>Muntiacus</taxon>
    </lineage>
</organism>
<keyword evidence="2" id="KW-1133">Transmembrane helix</keyword>
<dbReference type="PANTHER" id="PTHR10424">
    <property type="entry name" value="VIRAL ENVELOPE PROTEIN"/>
    <property type="match status" value="1"/>
</dbReference>